<dbReference type="Pfam" id="PF00570">
    <property type="entry name" value="HRDC"/>
    <property type="match status" value="2"/>
</dbReference>
<dbReference type="Pfam" id="PF00271">
    <property type="entry name" value="Helicase_C"/>
    <property type="match status" value="1"/>
</dbReference>
<dbReference type="GO" id="GO:0016787">
    <property type="term" value="F:hydrolase activity"/>
    <property type="evidence" value="ECO:0007669"/>
    <property type="project" value="UniProtKB-KW"/>
</dbReference>
<dbReference type="SUPFAM" id="SSF47819">
    <property type="entry name" value="HRDC-like"/>
    <property type="match status" value="2"/>
</dbReference>
<dbReference type="Pfam" id="PF16124">
    <property type="entry name" value="RecQ_Zn_bind"/>
    <property type="match status" value="1"/>
</dbReference>
<dbReference type="InterPro" id="IPR032284">
    <property type="entry name" value="RecQ_Zn-bd"/>
</dbReference>
<dbReference type="PANTHER" id="PTHR13710">
    <property type="entry name" value="DNA HELICASE RECQ FAMILY MEMBER"/>
    <property type="match status" value="1"/>
</dbReference>
<organism evidence="21 22">
    <name type="scientific">Planktomarina temperata RCA23</name>
    <dbReference type="NCBI Taxonomy" id="666509"/>
    <lineage>
        <taxon>Bacteria</taxon>
        <taxon>Pseudomonadati</taxon>
        <taxon>Pseudomonadota</taxon>
        <taxon>Alphaproteobacteria</taxon>
        <taxon>Rhodobacterales</taxon>
        <taxon>Paracoccaceae</taxon>
        <taxon>Planktomarina</taxon>
    </lineage>
</organism>
<dbReference type="Pfam" id="PF09382">
    <property type="entry name" value="RQC"/>
    <property type="match status" value="1"/>
</dbReference>
<dbReference type="GO" id="GO:0043138">
    <property type="term" value="F:3'-5' DNA helicase activity"/>
    <property type="evidence" value="ECO:0007669"/>
    <property type="project" value="UniProtKB-EC"/>
</dbReference>
<dbReference type="SMART" id="SM00341">
    <property type="entry name" value="HRDC"/>
    <property type="match status" value="1"/>
</dbReference>
<evidence type="ECO:0000256" key="14">
    <source>
        <dbReference type="ARBA" id="ARBA00023235"/>
    </source>
</evidence>
<dbReference type="GO" id="GO:0006281">
    <property type="term" value="P:DNA repair"/>
    <property type="evidence" value="ECO:0007669"/>
    <property type="project" value="UniProtKB-KW"/>
</dbReference>
<proteinExistence type="inferred from homology"/>
<dbReference type="GO" id="GO:0003677">
    <property type="term" value="F:DNA binding"/>
    <property type="evidence" value="ECO:0007669"/>
    <property type="project" value="UniProtKB-KW"/>
</dbReference>
<dbReference type="PANTHER" id="PTHR13710:SF105">
    <property type="entry name" value="ATP-DEPENDENT DNA HELICASE Q1"/>
    <property type="match status" value="1"/>
</dbReference>
<dbReference type="Proteomes" id="UP000028680">
    <property type="component" value="Chromosome"/>
</dbReference>
<dbReference type="EMBL" id="CP003984">
    <property type="protein sequence ID" value="AII85591.1"/>
    <property type="molecule type" value="Genomic_DNA"/>
</dbReference>
<comment type="cofactor">
    <cofactor evidence="1">
        <name>Mg(2+)</name>
        <dbReference type="ChEBI" id="CHEBI:18420"/>
    </cofactor>
</comment>
<sequence>MPYTTLLRDVFGFDAFRPGQEEIVRAVTEGQNVLAIMPTGGGKSLCFQLPALMRDGVTVVISPLIALMRDQVRALQAAGVGAGALTSGNTPEETDAVWEGLEQGTLKLLYIAPERLAAGSSLGMLRRVGVSMIAVDEAHCVSQWGHDFRPDYLRIGELRRALNVPLAAFTATADEETQAEIVNKLFDGQAPASFLHGFDRPNIHLAFAAKDQPRKQILGFAAARKGQSGIVYCGTRAKTETLAQALREAGHSACFYHGGMDAEDRRIVETRFQQEDGLIVVATVAFGMGVDKPDIRWVAHADLPKSIESYYQEIGRGGRDGAPAETLTLFGADDIRLRRAQIDEGLAPADRKMADHARLNALLGLAEALSCRRSALLTYFGETASNCGNCDLCDTPPEVFDGTEPVRMALSAILRTGEWFGTGHLIDILRGNATDKVRQRAHHELPTFGVGKAISKAQWQAIFRQMMGFDLIRPDPERHGGLRFTQNARPLLKGEAQIQLRKDSITAAGQERRPAVKSLVSEEDAPLLSALKAKRRALAEQQKVPAYIVFNDKTLIEMAERRPQNLDQMASIGGVGAKKLESYGQAFLSVITGEQPPVHPARRKMAGRPEGELFDQLLERQLQLARGAFDGEKPLSCSTATLRMIAQRRPSSLEQLAQISGMTPARTERFGLAFLEILQSAKTALG</sequence>
<dbReference type="GO" id="GO:0006310">
    <property type="term" value="P:DNA recombination"/>
    <property type="evidence" value="ECO:0007669"/>
    <property type="project" value="UniProtKB-UniRule"/>
</dbReference>
<gene>
    <name evidence="21" type="primary">recQ</name>
    <name evidence="21" type="ORF">RCA23_c00180</name>
</gene>
<dbReference type="EC" id="5.6.2.4" evidence="16"/>
<keyword evidence="11" id="KW-0238">DNA-binding</keyword>
<dbReference type="Pfam" id="PF00270">
    <property type="entry name" value="DEAD"/>
    <property type="match status" value="1"/>
</dbReference>
<dbReference type="InterPro" id="IPR011545">
    <property type="entry name" value="DEAD/DEAH_box_helicase_dom"/>
</dbReference>
<dbReference type="GO" id="GO:0046872">
    <property type="term" value="F:metal ion binding"/>
    <property type="evidence" value="ECO:0007669"/>
    <property type="project" value="UniProtKB-KW"/>
</dbReference>
<evidence type="ECO:0000256" key="12">
    <source>
        <dbReference type="ARBA" id="ARBA00023172"/>
    </source>
</evidence>
<dbReference type="InterPro" id="IPR010997">
    <property type="entry name" value="HRDC-like_sf"/>
</dbReference>
<dbReference type="SUPFAM" id="SSF52540">
    <property type="entry name" value="P-loop containing nucleoside triphosphate hydrolases"/>
    <property type="match status" value="1"/>
</dbReference>
<dbReference type="PROSITE" id="PS50967">
    <property type="entry name" value="HRDC"/>
    <property type="match status" value="2"/>
</dbReference>
<evidence type="ECO:0000259" key="20">
    <source>
        <dbReference type="PROSITE" id="PS51194"/>
    </source>
</evidence>
<feature type="domain" description="HRDC" evidence="18">
    <location>
        <begin position="607"/>
        <end position="686"/>
    </location>
</feature>
<dbReference type="GO" id="GO:0006260">
    <property type="term" value="P:DNA replication"/>
    <property type="evidence" value="ECO:0007669"/>
    <property type="project" value="InterPro"/>
</dbReference>
<evidence type="ECO:0000256" key="13">
    <source>
        <dbReference type="ARBA" id="ARBA00023204"/>
    </source>
</evidence>
<dbReference type="SMART" id="SM00956">
    <property type="entry name" value="RQC"/>
    <property type="match status" value="1"/>
</dbReference>
<keyword evidence="8 21" id="KW-0347">Helicase</keyword>
<dbReference type="GO" id="GO:0005737">
    <property type="term" value="C:cytoplasm"/>
    <property type="evidence" value="ECO:0007669"/>
    <property type="project" value="TreeGrafter"/>
</dbReference>
<dbReference type="InterPro" id="IPR027417">
    <property type="entry name" value="P-loop_NTPase"/>
</dbReference>
<dbReference type="GO" id="GO:0009432">
    <property type="term" value="P:SOS response"/>
    <property type="evidence" value="ECO:0007669"/>
    <property type="project" value="UniProtKB-UniRule"/>
</dbReference>
<comment type="similarity">
    <text evidence="3">Belongs to the helicase family. RecQ subfamily.</text>
</comment>
<dbReference type="Gene3D" id="1.10.10.10">
    <property type="entry name" value="Winged helix-like DNA-binding domain superfamily/Winged helix DNA-binding domain"/>
    <property type="match status" value="1"/>
</dbReference>
<dbReference type="InterPro" id="IPR014001">
    <property type="entry name" value="Helicase_ATP-bd"/>
</dbReference>
<dbReference type="SUPFAM" id="SSF46785">
    <property type="entry name" value="Winged helix' DNA-binding domain"/>
    <property type="match status" value="1"/>
</dbReference>
<keyword evidence="4" id="KW-0479">Metal-binding</keyword>
<dbReference type="CDD" id="cd18794">
    <property type="entry name" value="SF2_C_RecQ"/>
    <property type="match status" value="1"/>
</dbReference>
<dbReference type="KEGG" id="ptp:RCA23_c00180"/>
<name>A0AAN0RG64_9RHOB</name>
<dbReference type="SMART" id="SM00487">
    <property type="entry name" value="DEXDc"/>
    <property type="match status" value="1"/>
</dbReference>
<dbReference type="NCBIfam" id="TIGR00614">
    <property type="entry name" value="recQ_fam"/>
    <property type="match status" value="1"/>
</dbReference>
<evidence type="ECO:0000256" key="11">
    <source>
        <dbReference type="ARBA" id="ARBA00023125"/>
    </source>
</evidence>
<dbReference type="FunFam" id="3.40.50.300:FF:001389">
    <property type="entry name" value="ATP-dependent DNA helicase RecQ"/>
    <property type="match status" value="1"/>
</dbReference>
<evidence type="ECO:0000256" key="2">
    <source>
        <dbReference type="ARBA" id="ARBA00001947"/>
    </source>
</evidence>
<keyword evidence="7 21" id="KW-0378">Hydrolase</keyword>
<dbReference type="InterPro" id="IPR036390">
    <property type="entry name" value="WH_DNA-bd_sf"/>
</dbReference>
<dbReference type="InterPro" id="IPR044876">
    <property type="entry name" value="HRDC_dom_sf"/>
</dbReference>
<dbReference type="InterPro" id="IPR004589">
    <property type="entry name" value="DNA_helicase_ATP-dep_RecQ"/>
</dbReference>
<accession>A0AAN0RG64</accession>
<evidence type="ECO:0000256" key="9">
    <source>
        <dbReference type="ARBA" id="ARBA00022833"/>
    </source>
</evidence>
<dbReference type="Gene3D" id="3.40.50.300">
    <property type="entry name" value="P-loop containing nucleotide triphosphate hydrolases"/>
    <property type="match status" value="2"/>
</dbReference>
<dbReference type="InterPro" id="IPR002121">
    <property type="entry name" value="HRDC_dom"/>
</dbReference>
<dbReference type="InterPro" id="IPR006293">
    <property type="entry name" value="DNA_helicase_ATP-dep_RecQ_bac"/>
</dbReference>
<evidence type="ECO:0000256" key="8">
    <source>
        <dbReference type="ARBA" id="ARBA00022806"/>
    </source>
</evidence>
<evidence type="ECO:0000256" key="4">
    <source>
        <dbReference type="ARBA" id="ARBA00022723"/>
    </source>
</evidence>
<evidence type="ECO:0000256" key="15">
    <source>
        <dbReference type="ARBA" id="ARBA00034617"/>
    </source>
</evidence>
<keyword evidence="12" id="KW-0233">DNA recombination</keyword>
<keyword evidence="6" id="KW-0227">DNA damage</keyword>
<feature type="domain" description="Helicase C-terminal" evidence="20">
    <location>
        <begin position="213"/>
        <end position="357"/>
    </location>
</feature>
<dbReference type="AlphaFoldDB" id="A0AAN0RG64"/>
<keyword evidence="22" id="KW-1185">Reference proteome</keyword>
<evidence type="ECO:0000256" key="3">
    <source>
        <dbReference type="ARBA" id="ARBA00005446"/>
    </source>
</evidence>
<dbReference type="GO" id="GO:0009378">
    <property type="term" value="F:four-way junction helicase activity"/>
    <property type="evidence" value="ECO:0007669"/>
    <property type="project" value="TreeGrafter"/>
</dbReference>
<reference evidence="21 22" key="1">
    <citation type="journal article" date="2014" name="ISME J.">
        <title>Adaptation of an abundant Roseobacter RCA organism to pelagic systems revealed by genomic and transcriptomic analyses.</title>
        <authorList>
            <person name="Voget S."/>
            <person name="Wemheuer B."/>
            <person name="Brinkhoff T."/>
            <person name="Vollmers J."/>
            <person name="Dietrich S."/>
            <person name="Giebel H.A."/>
            <person name="Beardsley C."/>
            <person name="Sardemann C."/>
            <person name="Bakenhus I."/>
            <person name="Billerbeck S."/>
            <person name="Daniel R."/>
            <person name="Simon M."/>
        </authorList>
    </citation>
    <scope>NUCLEOTIDE SEQUENCE [LARGE SCALE GENOMIC DNA]</scope>
    <source>
        <strain evidence="21 22">RCA23</strain>
    </source>
</reference>
<evidence type="ECO:0000259" key="17">
    <source>
        <dbReference type="PROSITE" id="PS50206"/>
    </source>
</evidence>
<evidence type="ECO:0000256" key="10">
    <source>
        <dbReference type="ARBA" id="ARBA00022840"/>
    </source>
</evidence>
<dbReference type="PROSITE" id="PS50206">
    <property type="entry name" value="RHODANESE_3"/>
    <property type="match status" value="1"/>
</dbReference>
<keyword evidence="9" id="KW-0862">Zinc</keyword>
<feature type="domain" description="HRDC" evidence="18">
    <location>
        <begin position="521"/>
        <end position="601"/>
    </location>
</feature>
<dbReference type="NCBIfam" id="TIGR01389">
    <property type="entry name" value="recQ"/>
    <property type="match status" value="1"/>
</dbReference>
<keyword evidence="14" id="KW-0413">Isomerase</keyword>
<protein>
    <recommendedName>
        <fullName evidence="16">DNA helicase RecQ</fullName>
        <ecNumber evidence="16">5.6.2.4</ecNumber>
    </recommendedName>
</protein>
<comment type="catalytic activity">
    <reaction evidence="15">
        <text>Couples ATP hydrolysis with the unwinding of duplex DNA by translocating in the 3'-5' direction.</text>
        <dbReference type="EC" id="5.6.2.4"/>
    </reaction>
</comment>
<dbReference type="GO" id="GO:0030894">
    <property type="term" value="C:replisome"/>
    <property type="evidence" value="ECO:0007669"/>
    <property type="project" value="TreeGrafter"/>
</dbReference>
<keyword evidence="13" id="KW-0234">DNA repair</keyword>
<keyword evidence="5" id="KW-0547">Nucleotide-binding</keyword>
<dbReference type="InterPro" id="IPR018982">
    <property type="entry name" value="RQC_domain"/>
</dbReference>
<evidence type="ECO:0000259" key="18">
    <source>
        <dbReference type="PROSITE" id="PS50967"/>
    </source>
</evidence>
<evidence type="ECO:0000256" key="6">
    <source>
        <dbReference type="ARBA" id="ARBA00022763"/>
    </source>
</evidence>
<dbReference type="Gene3D" id="1.10.150.80">
    <property type="entry name" value="HRDC domain"/>
    <property type="match status" value="2"/>
</dbReference>
<dbReference type="GO" id="GO:0005524">
    <property type="term" value="F:ATP binding"/>
    <property type="evidence" value="ECO:0007669"/>
    <property type="project" value="UniProtKB-KW"/>
</dbReference>
<evidence type="ECO:0000313" key="22">
    <source>
        <dbReference type="Proteomes" id="UP000028680"/>
    </source>
</evidence>
<evidence type="ECO:0000256" key="1">
    <source>
        <dbReference type="ARBA" id="ARBA00001946"/>
    </source>
</evidence>
<evidence type="ECO:0000256" key="16">
    <source>
        <dbReference type="NCBIfam" id="TIGR01389"/>
    </source>
</evidence>
<feature type="domain" description="Helicase ATP-binding" evidence="19">
    <location>
        <begin position="24"/>
        <end position="191"/>
    </location>
</feature>
<evidence type="ECO:0000256" key="7">
    <source>
        <dbReference type="ARBA" id="ARBA00022801"/>
    </source>
</evidence>
<comment type="cofactor">
    <cofactor evidence="2">
        <name>Zn(2+)</name>
        <dbReference type="ChEBI" id="CHEBI:29105"/>
    </cofactor>
</comment>
<dbReference type="RefSeq" id="WP_044048395.1">
    <property type="nucleotide sequence ID" value="NZ_CP003984.1"/>
</dbReference>
<evidence type="ECO:0000259" key="19">
    <source>
        <dbReference type="PROSITE" id="PS51192"/>
    </source>
</evidence>
<dbReference type="SMART" id="SM00490">
    <property type="entry name" value="HELICc"/>
    <property type="match status" value="1"/>
</dbReference>
<dbReference type="PROSITE" id="PS51192">
    <property type="entry name" value="HELICASE_ATP_BIND_1"/>
    <property type="match status" value="1"/>
</dbReference>
<dbReference type="InterPro" id="IPR036388">
    <property type="entry name" value="WH-like_DNA-bd_sf"/>
</dbReference>
<feature type="domain" description="Rhodanese" evidence="17">
    <location>
        <begin position="215"/>
        <end position="281"/>
    </location>
</feature>
<keyword evidence="10" id="KW-0067">ATP-binding</keyword>
<evidence type="ECO:0000313" key="21">
    <source>
        <dbReference type="EMBL" id="AII85591.1"/>
    </source>
</evidence>
<dbReference type="InterPro" id="IPR001763">
    <property type="entry name" value="Rhodanese-like_dom"/>
</dbReference>
<evidence type="ECO:0000256" key="5">
    <source>
        <dbReference type="ARBA" id="ARBA00022741"/>
    </source>
</evidence>
<dbReference type="PROSITE" id="PS51194">
    <property type="entry name" value="HELICASE_CTER"/>
    <property type="match status" value="1"/>
</dbReference>
<dbReference type="CDD" id="cd17920">
    <property type="entry name" value="DEXHc_RecQ"/>
    <property type="match status" value="1"/>
</dbReference>
<dbReference type="GO" id="GO:0043590">
    <property type="term" value="C:bacterial nucleoid"/>
    <property type="evidence" value="ECO:0007669"/>
    <property type="project" value="TreeGrafter"/>
</dbReference>
<dbReference type="InterPro" id="IPR001650">
    <property type="entry name" value="Helicase_C-like"/>
</dbReference>